<dbReference type="EMBL" id="CATNWA010009300">
    <property type="protein sequence ID" value="CAI9557794.1"/>
    <property type="molecule type" value="Genomic_DNA"/>
</dbReference>
<reference evidence="1" key="1">
    <citation type="submission" date="2023-05" db="EMBL/GenBank/DDBJ databases">
        <authorList>
            <person name="Stuckert A."/>
        </authorList>
    </citation>
    <scope>NUCLEOTIDE SEQUENCE</scope>
</reference>
<sequence>MAAQLLHWPQTCIFLCPFFLPSASSPLSWRIIHDRVLTFAAPRRP</sequence>
<evidence type="ECO:0000313" key="2">
    <source>
        <dbReference type="Proteomes" id="UP001162483"/>
    </source>
</evidence>
<evidence type="ECO:0000313" key="1">
    <source>
        <dbReference type="EMBL" id="CAI9557794.1"/>
    </source>
</evidence>
<protein>
    <submittedName>
        <fullName evidence="1">Uncharacterized protein</fullName>
    </submittedName>
</protein>
<dbReference type="Proteomes" id="UP001162483">
    <property type="component" value="Unassembled WGS sequence"/>
</dbReference>
<comment type="caution">
    <text evidence="1">The sequence shown here is derived from an EMBL/GenBank/DDBJ whole genome shotgun (WGS) entry which is preliminary data.</text>
</comment>
<organism evidence="1 2">
    <name type="scientific">Staurois parvus</name>
    <dbReference type="NCBI Taxonomy" id="386267"/>
    <lineage>
        <taxon>Eukaryota</taxon>
        <taxon>Metazoa</taxon>
        <taxon>Chordata</taxon>
        <taxon>Craniata</taxon>
        <taxon>Vertebrata</taxon>
        <taxon>Euteleostomi</taxon>
        <taxon>Amphibia</taxon>
        <taxon>Batrachia</taxon>
        <taxon>Anura</taxon>
        <taxon>Neobatrachia</taxon>
        <taxon>Ranoidea</taxon>
        <taxon>Ranidae</taxon>
        <taxon>Staurois</taxon>
    </lineage>
</organism>
<gene>
    <name evidence="1" type="ORF">SPARVUS_LOCUS4773038</name>
</gene>
<name>A0ABN9CDH5_9NEOB</name>
<proteinExistence type="predicted"/>
<accession>A0ABN9CDH5</accession>
<keyword evidence="2" id="KW-1185">Reference proteome</keyword>